<dbReference type="Proteomes" id="UP000789524">
    <property type="component" value="Unassembled WGS sequence"/>
</dbReference>
<dbReference type="EMBL" id="CAKASE010000066">
    <property type="protein sequence ID" value="CAG9570682.1"/>
    <property type="molecule type" value="Genomic_DNA"/>
</dbReference>
<evidence type="ECO:0000313" key="2">
    <source>
        <dbReference type="Proteomes" id="UP000789524"/>
    </source>
</evidence>
<gene>
    <name evidence="1" type="ORF">DCHRY22_LOCUS9372</name>
</gene>
<sequence>MERCTGRWDVGPRRASLNHWVQPCRRGGPIAISLSAARASPRLIYYANACLTLRPCQQRACAIKAGAHDRPVGRSGRLFCGQLAPFGPARVLRSGTGTSRSGRLTRVTRVTRLTRLTRRSSVYRACPTRTVVRSVR</sequence>
<comment type="caution">
    <text evidence="1">The sequence shown here is derived from an EMBL/GenBank/DDBJ whole genome shotgun (WGS) entry which is preliminary data.</text>
</comment>
<keyword evidence="2" id="KW-1185">Reference proteome</keyword>
<protein>
    <submittedName>
        <fullName evidence="1">(African queen) hypothetical protein</fullName>
    </submittedName>
</protein>
<proteinExistence type="predicted"/>
<name>A0A8J2W5X8_9NEOP</name>
<accession>A0A8J2W5X8</accession>
<dbReference type="AlphaFoldDB" id="A0A8J2W5X8"/>
<evidence type="ECO:0000313" key="1">
    <source>
        <dbReference type="EMBL" id="CAG9570682.1"/>
    </source>
</evidence>
<reference evidence="1" key="1">
    <citation type="submission" date="2021-09" db="EMBL/GenBank/DDBJ databases">
        <authorList>
            <person name="Martin H S."/>
        </authorList>
    </citation>
    <scope>NUCLEOTIDE SEQUENCE</scope>
</reference>
<organism evidence="1 2">
    <name type="scientific">Danaus chrysippus</name>
    <name type="common">African queen</name>
    <dbReference type="NCBI Taxonomy" id="151541"/>
    <lineage>
        <taxon>Eukaryota</taxon>
        <taxon>Metazoa</taxon>
        <taxon>Ecdysozoa</taxon>
        <taxon>Arthropoda</taxon>
        <taxon>Hexapoda</taxon>
        <taxon>Insecta</taxon>
        <taxon>Pterygota</taxon>
        <taxon>Neoptera</taxon>
        <taxon>Endopterygota</taxon>
        <taxon>Lepidoptera</taxon>
        <taxon>Glossata</taxon>
        <taxon>Ditrysia</taxon>
        <taxon>Papilionoidea</taxon>
        <taxon>Nymphalidae</taxon>
        <taxon>Danainae</taxon>
        <taxon>Danaini</taxon>
        <taxon>Danaina</taxon>
        <taxon>Danaus</taxon>
        <taxon>Anosia</taxon>
    </lineage>
</organism>